<dbReference type="EMBL" id="WWVF01000042">
    <property type="protein sequence ID" value="MZS90565.1"/>
    <property type="molecule type" value="Genomic_DNA"/>
</dbReference>
<sequence length="84" mass="10383">MEKRRKNNSRKAVKSRVPRSYRRNESKPEIPKRKREHQIYPREESPDMLMLDLFLAHLKTMRSCQKNMGLSYRCFELRRDTWNE</sequence>
<name>A0A6L8XX33_9FIRM</name>
<feature type="compositionally biased region" description="Basic and acidic residues" evidence="1">
    <location>
        <begin position="22"/>
        <end position="38"/>
    </location>
</feature>
<reference evidence="2 3" key="1">
    <citation type="journal article" date="2019" name="Nat. Med.">
        <title>A library of human gut bacterial isolates paired with longitudinal multiomics data enables mechanistic microbiome research.</title>
        <authorList>
            <person name="Poyet M."/>
            <person name="Groussin M."/>
            <person name="Gibbons S.M."/>
            <person name="Avila-Pacheco J."/>
            <person name="Jiang X."/>
            <person name="Kearney S.M."/>
            <person name="Perrotta A.R."/>
            <person name="Berdy B."/>
            <person name="Zhao S."/>
            <person name="Lieberman T.D."/>
            <person name="Swanson P.K."/>
            <person name="Smith M."/>
            <person name="Roesemann S."/>
            <person name="Alexander J.E."/>
            <person name="Rich S.A."/>
            <person name="Livny J."/>
            <person name="Vlamakis H."/>
            <person name="Clish C."/>
            <person name="Bullock K."/>
            <person name="Deik A."/>
            <person name="Scott J."/>
            <person name="Pierce K.A."/>
            <person name="Xavier R.J."/>
            <person name="Alm E.J."/>
        </authorList>
    </citation>
    <scope>NUCLEOTIDE SEQUENCE [LARGE SCALE GENOMIC DNA]</scope>
    <source>
        <strain evidence="2 3">BIOML-A12</strain>
    </source>
</reference>
<gene>
    <name evidence="2" type="ORF">GT712_16230</name>
</gene>
<feature type="region of interest" description="Disordered" evidence="1">
    <location>
        <begin position="1"/>
        <end position="38"/>
    </location>
</feature>
<evidence type="ECO:0000256" key="1">
    <source>
        <dbReference type="SAM" id="MobiDB-lite"/>
    </source>
</evidence>
<organism evidence="2 3">
    <name type="scientific">Blautia wexlerae</name>
    <dbReference type="NCBI Taxonomy" id="418240"/>
    <lineage>
        <taxon>Bacteria</taxon>
        <taxon>Bacillati</taxon>
        <taxon>Bacillota</taxon>
        <taxon>Clostridia</taxon>
        <taxon>Lachnospirales</taxon>
        <taxon>Lachnospiraceae</taxon>
        <taxon>Blautia</taxon>
    </lineage>
</organism>
<feature type="compositionally biased region" description="Basic residues" evidence="1">
    <location>
        <begin position="1"/>
        <end position="21"/>
    </location>
</feature>
<dbReference type="RefSeq" id="WP_161276521.1">
    <property type="nucleotide sequence ID" value="NZ_JBCITW010000020.1"/>
</dbReference>
<accession>A0A6L8XX33</accession>
<comment type="caution">
    <text evidence="2">The sequence shown here is derived from an EMBL/GenBank/DDBJ whole genome shotgun (WGS) entry which is preliminary data.</text>
</comment>
<dbReference type="AlphaFoldDB" id="A0A6L8XX33"/>
<evidence type="ECO:0000313" key="2">
    <source>
        <dbReference type="EMBL" id="MZS90565.1"/>
    </source>
</evidence>
<dbReference type="Proteomes" id="UP000477156">
    <property type="component" value="Unassembled WGS sequence"/>
</dbReference>
<protein>
    <submittedName>
        <fullName evidence="2">Uncharacterized protein</fullName>
    </submittedName>
</protein>
<evidence type="ECO:0000313" key="3">
    <source>
        <dbReference type="Proteomes" id="UP000477156"/>
    </source>
</evidence>
<proteinExistence type="predicted"/>